<keyword evidence="2" id="KW-1185">Reference proteome</keyword>
<proteinExistence type="predicted"/>
<accession>A0A2P6QD58</accession>
<sequence length="111" mass="12400">MPYALNLTTLVVSFNRNQNYPDFLVIGSGLQHMLHLTNASDYGASLQFTKDDAGSLVSFEQHEEAVITGSVLVRPSSHLFWIGIPTLINSMLNTDEKRDKITDVLRVGYDE</sequence>
<reference evidence="1 2" key="1">
    <citation type="journal article" date="2018" name="Nat. Genet.">
        <title>The Rosa genome provides new insights in the design of modern roses.</title>
        <authorList>
            <person name="Bendahmane M."/>
        </authorList>
    </citation>
    <scope>NUCLEOTIDE SEQUENCE [LARGE SCALE GENOMIC DNA]</scope>
    <source>
        <strain evidence="2">cv. Old Blush</strain>
    </source>
</reference>
<comment type="caution">
    <text evidence="1">The sequence shown here is derived from an EMBL/GenBank/DDBJ whole genome shotgun (WGS) entry which is preliminary data.</text>
</comment>
<dbReference type="AlphaFoldDB" id="A0A2P6QD58"/>
<name>A0A2P6QD58_ROSCH</name>
<dbReference type="Gramene" id="PRQ32094">
    <property type="protein sequence ID" value="PRQ32094"/>
    <property type="gene ID" value="RchiOBHm_Chr5g0042551"/>
</dbReference>
<dbReference type="Proteomes" id="UP000238479">
    <property type="component" value="Chromosome 5"/>
</dbReference>
<gene>
    <name evidence="1" type="ORF">RchiOBHm_Chr5g0042551</name>
</gene>
<evidence type="ECO:0000313" key="2">
    <source>
        <dbReference type="Proteomes" id="UP000238479"/>
    </source>
</evidence>
<dbReference type="EMBL" id="PDCK01000043">
    <property type="protein sequence ID" value="PRQ32094.1"/>
    <property type="molecule type" value="Genomic_DNA"/>
</dbReference>
<protein>
    <submittedName>
        <fullName evidence="1">Uncharacterized protein</fullName>
    </submittedName>
</protein>
<evidence type="ECO:0000313" key="1">
    <source>
        <dbReference type="EMBL" id="PRQ32094.1"/>
    </source>
</evidence>
<organism evidence="1 2">
    <name type="scientific">Rosa chinensis</name>
    <name type="common">China rose</name>
    <dbReference type="NCBI Taxonomy" id="74649"/>
    <lineage>
        <taxon>Eukaryota</taxon>
        <taxon>Viridiplantae</taxon>
        <taxon>Streptophyta</taxon>
        <taxon>Embryophyta</taxon>
        <taxon>Tracheophyta</taxon>
        <taxon>Spermatophyta</taxon>
        <taxon>Magnoliopsida</taxon>
        <taxon>eudicotyledons</taxon>
        <taxon>Gunneridae</taxon>
        <taxon>Pentapetalae</taxon>
        <taxon>rosids</taxon>
        <taxon>fabids</taxon>
        <taxon>Rosales</taxon>
        <taxon>Rosaceae</taxon>
        <taxon>Rosoideae</taxon>
        <taxon>Rosoideae incertae sedis</taxon>
        <taxon>Rosa</taxon>
    </lineage>
</organism>
<dbReference type="STRING" id="74649.A0A2P6QD58"/>